<reference evidence="1 2" key="1">
    <citation type="submission" date="2024-05" db="EMBL/GenBank/DDBJ databases">
        <title>A draft genome resource for the thread blight pathogen Marasmius tenuissimus strain MS-2.</title>
        <authorList>
            <person name="Yulfo-Soto G.E."/>
            <person name="Baruah I.K."/>
            <person name="Amoako-Attah I."/>
            <person name="Bukari Y."/>
            <person name="Meinhardt L.W."/>
            <person name="Bailey B.A."/>
            <person name="Cohen S.P."/>
        </authorList>
    </citation>
    <scope>NUCLEOTIDE SEQUENCE [LARGE SCALE GENOMIC DNA]</scope>
    <source>
        <strain evidence="1 2">MS-2</strain>
    </source>
</reference>
<sequence length="405" mass="45715">MNLFPMPHPYLERYNYSEIFKVIAGYCRRWKSLSLYRIHPQILDPFRSLSGEDMPLLEGFHDFGTLDYPMGANGQSLPWLLLAIGNSVSLRDLHIVISGGFNFLDFRIQWARLRALQITITRPADGIGVFWGLVEACPLLSDLSLTLSHLEAARQLFNMEVAHPRHLFHLRRLNLAIAGRSGADFDSTVMNIFESITTPALHHLSLRLSTHYRDRDMVQPHSTGTNLPLQNFIARSQCILTSLELDMDFGSGFPTILDNSTSLTALSLRSPNWDPRADHRHPRSPSQLEAIIQTLTPSNESIWYPNVEEIVLKSCSPELVFALVDLIEARARATRLKSFTADFWFVTPAKAKILASARELAKSKNLGIKIEWRYQVVVQPMGSDDPQSYSTAGRGVPTSISHFYA</sequence>
<keyword evidence="2" id="KW-1185">Reference proteome</keyword>
<gene>
    <name evidence="1" type="ORF">AAF712_015571</name>
</gene>
<evidence type="ECO:0008006" key="3">
    <source>
        <dbReference type="Google" id="ProtNLM"/>
    </source>
</evidence>
<proteinExistence type="predicted"/>
<evidence type="ECO:0000313" key="1">
    <source>
        <dbReference type="EMBL" id="KAL0057779.1"/>
    </source>
</evidence>
<accession>A0ABR2ZA39</accession>
<name>A0ABR2ZA39_9AGAR</name>
<dbReference type="EMBL" id="JBBXMP010000439">
    <property type="protein sequence ID" value="KAL0057779.1"/>
    <property type="molecule type" value="Genomic_DNA"/>
</dbReference>
<evidence type="ECO:0000313" key="2">
    <source>
        <dbReference type="Proteomes" id="UP001437256"/>
    </source>
</evidence>
<organism evidence="1 2">
    <name type="scientific">Marasmius tenuissimus</name>
    <dbReference type="NCBI Taxonomy" id="585030"/>
    <lineage>
        <taxon>Eukaryota</taxon>
        <taxon>Fungi</taxon>
        <taxon>Dikarya</taxon>
        <taxon>Basidiomycota</taxon>
        <taxon>Agaricomycotina</taxon>
        <taxon>Agaricomycetes</taxon>
        <taxon>Agaricomycetidae</taxon>
        <taxon>Agaricales</taxon>
        <taxon>Marasmiineae</taxon>
        <taxon>Marasmiaceae</taxon>
        <taxon>Marasmius</taxon>
    </lineage>
</organism>
<protein>
    <recommendedName>
        <fullName evidence="3">F-box domain-containing protein</fullName>
    </recommendedName>
</protein>
<dbReference type="Proteomes" id="UP001437256">
    <property type="component" value="Unassembled WGS sequence"/>
</dbReference>
<comment type="caution">
    <text evidence="1">The sequence shown here is derived from an EMBL/GenBank/DDBJ whole genome shotgun (WGS) entry which is preliminary data.</text>
</comment>